<evidence type="ECO:0008006" key="3">
    <source>
        <dbReference type="Google" id="ProtNLM"/>
    </source>
</evidence>
<proteinExistence type="predicted"/>
<name>A0ABV5WMQ0_9BACI</name>
<dbReference type="EMBL" id="JBHMAF010000192">
    <property type="protein sequence ID" value="MFB9761331.1"/>
    <property type="molecule type" value="Genomic_DNA"/>
</dbReference>
<dbReference type="Proteomes" id="UP001589609">
    <property type="component" value="Unassembled WGS sequence"/>
</dbReference>
<keyword evidence="2" id="KW-1185">Reference proteome</keyword>
<comment type="caution">
    <text evidence="1">The sequence shown here is derived from an EMBL/GenBank/DDBJ whole genome shotgun (WGS) entry which is preliminary data.</text>
</comment>
<evidence type="ECO:0000313" key="1">
    <source>
        <dbReference type="EMBL" id="MFB9761331.1"/>
    </source>
</evidence>
<protein>
    <recommendedName>
        <fullName evidence="3">DUF3805 domain-containing protein</fullName>
    </recommendedName>
</protein>
<reference evidence="1 2" key="1">
    <citation type="submission" date="2024-09" db="EMBL/GenBank/DDBJ databases">
        <authorList>
            <person name="Sun Q."/>
            <person name="Mori K."/>
        </authorList>
    </citation>
    <scope>NUCLEOTIDE SEQUENCE [LARGE SCALE GENOMIC DNA]</scope>
    <source>
        <strain evidence="1 2">JCM 11201</strain>
    </source>
</reference>
<organism evidence="1 2">
    <name type="scientific">Ectobacillus funiculus</name>
    <dbReference type="NCBI Taxonomy" id="137993"/>
    <lineage>
        <taxon>Bacteria</taxon>
        <taxon>Bacillati</taxon>
        <taxon>Bacillota</taxon>
        <taxon>Bacilli</taxon>
        <taxon>Bacillales</taxon>
        <taxon>Bacillaceae</taxon>
        <taxon>Ectobacillus</taxon>
    </lineage>
</organism>
<sequence>MIWYTDTNGLSELKSSLEAVTTVTPQKDVNAVPVIFEQKEIKDIQVESIKMKKSKTFTNTSDFQTFATGMQKAKKNRILLDEEGADLIDYNMWITFKDESYKKYFIWILDSKDVVIGYQSNLKEVHLQLYQLTEDYSKKVNSLLRKII</sequence>
<evidence type="ECO:0000313" key="2">
    <source>
        <dbReference type="Proteomes" id="UP001589609"/>
    </source>
</evidence>
<dbReference type="RefSeq" id="WP_379951520.1">
    <property type="nucleotide sequence ID" value="NZ_JBHMAF010000192.1"/>
</dbReference>
<accession>A0ABV5WMQ0</accession>
<gene>
    <name evidence="1" type="ORF">ACFFMS_24095</name>
</gene>